<dbReference type="EMBL" id="HACG01020334">
    <property type="protein sequence ID" value="CEK67199.1"/>
    <property type="molecule type" value="Transcribed_RNA"/>
</dbReference>
<name>A0A0B6ZF06_9EUPU</name>
<protein>
    <submittedName>
        <fullName evidence="2">Uncharacterized protein</fullName>
    </submittedName>
</protein>
<dbReference type="AlphaFoldDB" id="A0A0B6ZF06"/>
<proteinExistence type="predicted"/>
<accession>A0A0B6ZF06</accession>
<feature type="compositionally biased region" description="Polar residues" evidence="1">
    <location>
        <begin position="376"/>
        <end position="391"/>
    </location>
</feature>
<evidence type="ECO:0000256" key="1">
    <source>
        <dbReference type="SAM" id="MobiDB-lite"/>
    </source>
</evidence>
<feature type="compositionally biased region" description="Basic residues" evidence="1">
    <location>
        <begin position="175"/>
        <end position="184"/>
    </location>
</feature>
<sequence>YFMVYCERNDSLGREKMNSETSKEFLQKYKLDSYSRAVPARNFPGKTASLAEYCDPIDSRKVHRCATEENDADSSDPEKRYAQPQDAIDIKQVKQPRPKINPTDVGDVYKLAQQSVEENVLPQKKPSPKPRSAKNATPPPENSVPASAAGEPATTTTEVTQKNNLNMSPETNMKAHAHKKRPGKKVVEIEYEVASAIRLAKPGEVPTGRGVSARDQDSSKVKANTDKYIQSAPPSSSSQFAKVKTPDNSVNSGTAASVSSTPQHPQSYNMSQAIVSGPTEDAYQEPWDLKMKRIKQEQEKKVKKLAKRSDKVPGFHKTTPVYENAWDNPNQQQKPEKRTSYSRSMSQTSELEVFHDALDSFSDLKTDNKLAENVETDQNSTRKLKPNPQNNYEDAWDLKNSILEQKIREMQLQASAIYEEPWDSSKQQKQLQAKLYGNSPAPAVSTNQQTFA</sequence>
<feature type="region of interest" description="Disordered" evidence="1">
    <location>
        <begin position="300"/>
        <end position="345"/>
    </location>
</feature>
<feature type="non-terminal residue" evidence="2">
    <location>
        <position position="452"/>
    </location>
</feature>
<feature type="compositionally biased region" description="Low complexity" evidence="1">
    <location>
        <begin position="230"/>
        <end position="241"/>
    </location>
</feature>
<feature type="region of interest" description="Disordered" evidence="1">
    <location>
        <begin position="65"/>
        <end position="104"/>
    </location>
</feature>
<feature type="compositionally biased region" description="Polar residues" evidence="1">
    <location>
        <begin position="153"/>
        <end position="171"/>
    </location>
</feature>
<gene>
    <name evidence="2" type="primary">ORF61722</name>
</gene>
<feature type="non-terminal residue" evidence="2">
    <location>
        <position position="1"/>
    </location>
</feature>
<feature type="region of interest" description="Disordered" evidence="1">
    <location>
        <begin position="118"/>
        <end position="272"/>
    </location>
</feature>
<feature type="region of interest" description="Disordered" evidence="1">
    <location>
        <begin position="372"/>
        <end position="391"/>
    </location>
</feature>
<feature type="region of interest" description="Disordered" evidence="1">
    <location>
        <begin position="422"/>
        <end position="452"/>
    </location>
</feature>
<evidence type="ECO:0000313" key="2">
    <source>
        <dbReference type="EMBL" id="CEK67199.1"/>
    </source>
</evidence>
<feature type="compositionally biased region" description="Basic and acidic residues" evidence="1">
    <location>
        <begin position="212"/>
        <end position="225"/>
    </location>
</feature>
<feature type="compositionally biased region" description="Polar residues" evidence="1">
    <location>
        <begin position="246"/>
        <end position="272"/>
    </location>
</feature>
<organism evidence="2">
    <name type="scientific">Arion vulgaris</name>
    <dbReference type="NCBI Taxonomy" id="1028688"/>
    <lineage>
        <taxon>Eukaryota</taxon>
        <taxon>Metazoa</taxon>
        <taxon>Spiralia</taxon>
        <taxon>Lophotrochozoa</taxon>
        <taxon>Mollusca</taxon>
        <taxon>Gastropoda</taxon>
        <taxon>Heterobranchia</taxon>
        <taxon>Euthyneura</taxon>
        <taxon>Panpulmonata</taxon>
        <taxon>Eupulmonata</taxon>
        <taxon>Stylommatophora</taxon>
        <taxon>Helicina</taxon>
        <taxon>Arionoidea</taxon>
        <taxon>Arionidae</taxon>
        <taxon>Arion</taxon>
    </lineage>
</organism>
<reference evidence="2" key="1">
    <citation type="submission" date="2014-12" db="EMBL/GenBank/DDBJ databases">
        <title>Insight into the proteome of Arion vulgaris.</title>
        <authorList>
            <person name="Aradska J."/>
            <person name="Bulat T."/>
            <person name="Smidak R."/>
            <person name="Sarate P."/>
            <person name="Gangsoo J."/>
            <person name="Sialana F."/>
            <person name="Bilban M."/>
            <person name="Lubec G."/>
        </authorList>
    </citation>
    <scope>NUCLEOTIDE SEQUENCE</scope>
    <source>
        <tissue evidence="2">Skin</tissue>
    </source>
</reference>